<dbReference type="EMBL" id="CABEEZ010000072">
    <property type="protein sequence ID" value="VTR33116.1"/>
    <property type="molecule type" value="Genomic_DNA"/>
</dbReference>
<dbReference type="EC" id="4.2.1.52" evidence="2"/>
<protein>
    <submittedName>
        <fullName evidence="2">Dihydrodipicolinate synthase</fullName>
        <ecNumber evidence="2">4.2.1.52</ecNumber>
    </submittedName>
</protein>
<evidence type="ECO:0000313" key="2">
    <source>
        <dbReference type="EMBL" id="VTR33116.1"/>
    </source>
</evidence>
<keyword evidence="1 2" id="KW-0456">Lyase</keyword>
<organism evidence="2">
    <name type="scientific">Serratia fonticola</name>
    <dbReference type="NCBI Taxonomy" id="47917"/>
    <lineage>
        <taxon>Bacteria</taxon>
        <taxon>Pseudomonadati</taxon>
        <taxon>Pseudomonadota</taxon>
        <taxon>Gammaproteobacteria</taxon>
        <taxon>Enterobacterales</taxon>
        <taxon>Yersiniaceae</taxon>
        <taxon>Serratia</taxon>
    </lineage>
</organism>
<dbReference type="SUPFAM" id="SSF51569">
    <property type="entry name" value="Aldolase"/>
    <property type="match status" value="1"/>
</dbReference>
<evidence type="ECO:0000256" key="1">
    <source>
        <dbReference type="ARBA" id="ARBA00023239"/>
    </source>
</evidence>
<dbReference type="GO" id="GO:0016829">
    <property type="term" value="F:lyase activity"/>
    <property type="evidence" value="ECO:0007669"/>
    <property type="project" value="UniProtKB-KW"/>
</dbReference>
<dbReference type="Gene3D" id="3.20.20.70">
    <property type="entry name" value="Aldolase class I"/>
    <property type="match status" value="1"/>
</dbReference>
<reference evidence="2" key="1">
    <citation type="submission" date="2019-05" db="EMBL/GenBank/DDBJ databases">
        <authorList>
            <consortium name="Pathogen Informatics"/>
        </authorList>
    </citation>
    <scope>NUCLEOTIDE SEQUENCE [LARGE SCALE GENOMIC DNA]</scope>
    <source>
        <strain evidence="2">NCTC12965</strain>
    </source>
</reference>
<dbReference type="AlphaFoldDB" id="A0A4U9UIK6"/>
<dbReference type="Pfam" id="PF00701">
    <property type="entry name" value="DHDPS"/>
    <property type="match status" value="1"/>
</dbReference>
<gene>
    <name evidence="2" type="primary">dapA_2</name>
    <name evidence="2" type="ORF">NCTC12965_03453</name>
</gene>
<sequence length="56" mass="6462">MTANVAAREMVELCRLAAQGNFAEARRLNQRLMPLHQDLFVEANPIPVKWACKHWD</sequence>
<dbReference type="InterPro" id="IPR013785">
    <property type="entry name" value="Aldolase_TIM"/>
</dbReference>
<dbReference type="InterPro" id="IPR002220">
    <property type="entry name" value="DapA-like"/>
</dbReference>
<name>A0A4U9UIK6_SERFO</name>
<accession>A0A4U9UIK6</accession>
<proteinExistence type="predicted"/>